<feature type="domain" description="STAS" evidence="6">
    <location>
        <begin position="445"/>
        <end position="553"/>
    </location>
</feature>
<dbReference type="RefSeq" id="WP_133598465.1">
    <property type="nucleotide sequence ID" value="NZ_SNYL01000013.1"/>
</dbReference>
<feature type="transmembrane region" description="Helical" evidence="5">
    <location>
        <begin position="195"/>
        <end position="214"/>
    </location>
</feature>
<dbReference type="Gene3D" id="3.30.750.24">
    <property type="entry name" value="STAS domain"/>
    <property type="match status" value="1"/>
</dbReference>
<feature type="transmembrane region" description="Helical" evidence="5">
    <location>
        <begin position="342"/>
        <end position="360"/>
    </location>
</feature>
<accession>A0A4R6U8Z6</accession>
<dbReference type="SUPFAM" id="SSF52091">
    <property type="entry name" value="SpoIIaa-like"/>
    <property type="match status" value="1"/>
</dbReference>
<name>A0A4R6U8Z6_9BURK</name>
<dbReference type="Pfam" id="PF00916">
    <property type="entry name" value="Sulfate_transp"/>
    <property type="match status" value="1"/>
</dbReference>
<dbReference type="CDD" id="cd07042">
    <property type="entry name" value="STAS_SulP_like_sulfate_transporter"/>
    <property type="match status" value="1"/>
</dbReference>
<dbReference type="InterPro" id="IPR001902">
    <property type="entry name" value="SLC26A/SulP_fam"/>
</dbReference>
<evidence type="ECO:0000256" key="3">
    <source>
        <dbReference type="ARBA" id="ARBA00022989"/>
    </source>
</evidence>
<proteinExistence type="predicted"/>
<dbReference type="Proteomes" id="UP000295510">
    <property type="component" value="Unassembled WGS sequence"/>
</dbReference>
<dbReference type="InterPro" id="IPR011547">
    <property type="entry name" value="SLC26A/SulP_dom"/>
</dbReference>
<feature type="transmembrane region" description="Helical" evidence="5">
    <location>
        <begin position="21"/>
        <end position="44"/>
    </location>
</feature>
<dbReference type="GO" id="GO:0055085">
    <property type="term" value="P:transmembrane transport"/>
    <property type="evidence" value="ECO:0007669"/>
    <property type="project" value="InterPro"/>
</dbReference>
<evidence type="ECO:0000313" key="8">
    <source>
        <dbReference type="Proteomes" id="UP000295510"/>
    </source>
</evidence>
<feature type="transmembrane region" description="Helical" evidence="5">
    <location>
        <begin position="75"/>
        <end position="93"/>
    </location>
</feature>
<comment type="subcellular location">
    <subcellularLocation>
        <location evidence="1">Membrane</location>
        <topology evidence="1">Multi-pass membrane protein</topology>
    </subcellularLocation>
</comment>
<feature type="transmembrane region" description="Helical" evidence="5">
    <location>
        <begin position="168"/>
        <end position="188"/>
    </location>
</feature>
<feature type="transmembrane region" description="Helical" evidence="5">
    <location>
        <begin position="125"/>
        <end position="148"/>
    </location>
</feature>
<feature type="transmembrane region" description="Helical" evidence="5">
    <location>
        <begin position="311"/>
        <end position="336"/>
    </location>
</feature>
<feature type="transmembrane region" description="Helical" evidence="5">
    <location>
        <begin position="99"/>
        <end position="118"/>
    </location>
</feature>
<evidence type="ECO:0000259" key="6">
    <source>
        <dbReference type="PROSITE" id="PS50801"/>
    </source>
</evidence>
<feature type="transmembrane region" description="Helical" evidence="5">
    <location>
        <begin position="50"/>
        <end position="68"/>
    </location>
</feature>
<keyword evidence="3 5" id="KW-1133">Transmembrane helix</keyword>
<dbReference type="OrthoDB" id="9769739at2"/>
<protein>
    <submittedName>
        <fullName evidence="7">SulP family sulfate permease</fullName>
    </submittedName>
</protein>
<gene>
    <name evidence="7" type="ORF">DFR43_11316</name>
</gene>
<evidence type="ECO:0000256" key="4">
    <source>
        <dbReference type="ARBA" id="ARBA00023136"/>
    </source>
</evidence>
<feature type="transmembrane region" description="Helical" evidence="5">
    <location>
        <begin position="239"/>
        <end position="259"/>
    </location>
</feature>
<dbReference type="AlphaFoldDB" id="A0A4R6U8Z6"/>
<dbReference type="GO" id="GO:0016020">
    <property type="term" value="C:membrane"/>
    <property type="evidence" value="ECO:0007669"/>
    <property type="project" value="UniProtKB-SubCell"/>
</dbReference>
<keyword evidence="4 5" id="KW-0472">Membrane</keyword>
<evidence type="ECO:0000256" key="2">
    <source>
        <dbReference type="ARBA" id="ARBA00022692"/>
    </source>
</evidence>
<evidence type="ECO:0000256" key="5">
    <source>
        <dbReference type="SAM" id="Phobius"/>
    </source>
</evidence>
<dbReference type="Pfam" id="PF01740">
    <property type="entry name" value="STAS"/>
    <property type="match status" value="1"/>
</dbReference>
<dbReference type="PANTHER" id="PTHR11814">
    <property type="entry name" value="SULFATE TRANSPORTER"/>
    <property type="match status" value="1"/>
</dbReference>
<comment type="caution">
    <text evidence="7">The sequence shown here is derived from an EMBL/GenBank/DDBJ whole genome shotgun (WGS) entry which is preliminary data.</text>
</comment>
<reference evidence="7 8" key="1">
    <citation type="submission" date="2019-03" db="EMBL/GenBank/DDBJ databases">
        <title>Genomic Encyclopedia of Type Strains, Phase IV (KMG-IV): sequencing the most valuable type-strain genomes for metagenomic binning, comparative biology and taxonomic classification.</title>
        <authorList>
            <person name="Goeker M."/>
        </authorList>
    </citation>
    <scope>NUCLEOTIDE SEQUENCE [LARGE SCALE GENOMIC DNA]</scope>
    <source>
        <strain evidence="7 8">DSM 19605</strain>
    </source>
</reference>
<dbReference type="EMBL" id="SNYL01000013">
    <property type="protein sequence ID" value="TDQ41279.1"/>
    <property type="molecule type" value="Genomic_DNA"/>
</dbReference>
<keyword evidence="8" id="KW-1185">Reference proteome</keyword>
<evidence type="ECO:0000256" key="1">
    <source>
        <dbReference type="ARBA" id="ARBA00004141"/>
    </source>
</evidence>
<keyword evidence="2 5" id="KW-0812">Transmembrane</keyword>
<sequence>MTRLHRLLPFLQWPRPSAALLRSEAIAGLTVGLMVIPQGVAYAALAGMPLVTGIYAAMLPALVAVLFGSSQRLSVGPTALTCLLITASLSGLAEPGSAQWVALAVWLAILSGLLQVVLGLARFGWLLNLVNAPVLMAFTQAAAVLIIASQLEGLLGWTGSPATGPWWLAVHAPSLAFGLGSLALLWAVRRWRPAFPSVLLIMLGAAGLSQWLGFAESGGRVVGDLPSGLPMPYLPDWPGWPVLGQLAVPVLVISLVSFLETAASAKIDSARQGRPWDQNQDLIGQGLAKVASGLSGAFPTSSSFGRSALNLYAGAQTGWATVFSVGVVAAVLLWLLPVLSHVPQAVLAAIVVAAVGGLLKPMAFRRLWAISRVEASTAAATFAITLLTAPQIYWGVLAGMLMALSHFLYQRLHPRIIEVGLHSDGRLRDRHLWQLPPMAPHTYALRMDAALDFGSAMALERAITDHLATHPETRRVVLLAQPINRIDATGVEVFSRLRSQLAAQQRQWWLVGIKLPVEQVLRAAGELEPSPWLRVLATEDDLRAALSEAMAATEAADAQARG</sequence>
<dbReference type="PROSITE" id="PS50801">
    <property type="entry name" value="STAS"/>
    <property type="match status" value="1"/>
</dbReference>
<dbReference type="InterPro" id="IPR002645">
    <property type="entry name" value="STAS_dom"/>
</dbReference>
<organism evidence="7 8">
    <name type="scientific">Tepidicella xavieri</name>
    <dbReference type="NCBI Taxonomy" id="360241"/>
    <lineage>
        <taxon>Bacteria</taxon>
        <taxon>Pseudomonadati</taxon>
        <taxon>Pseudomonadota</taxon>
        <taxon>Betaproteobacteria</taxon>
        <taxon>Burkholderiales</taxon>
        <taxon>Tepidicella</taxon>
    </lineage>
</organism>
<evidence type="ECO:0000313" key="7">
    <source>
        <dbReference type="EMBL" id="TDQ41279.1"/>
    </source>
</evidence>
<dbReference type="InterPro" id="IPR036513">
    <property type="entry name" value="STAS_dom_sf"/>
</dbReference>